<sequence length="376" mass="42952">MKGYFIQIICFSFLLCSCFGTLTQNYELSDSYVRVLFRKWIDRNNRDYPSIEEYQYRMTIFKENYIKILKMNEIFEEDMSFEANKFADMTEEEFQQKILMKSQPPPVHPKSRYIRIPDEIKQQLPDEFDWRTQKAVTPVKDQGSVGTCWAFSTVQNVESQWFLRNNNSMLTNLSVEQVVDCDGMQNPVTSQADCGVYGGWPFLAFQYLIAQGGIANETVYSYCSGLKTPCEPCNAPGYNDSLCGPPIPFCYIKDSCESKLDVTKFVPGLKVVDWKATEEDEETIAAALMTIGPLSVALNAEMLQFYHKGIFDPRLCNPKNLDHAVLLVGFGIEGKKPYWIVKNSWGVKWGEEGYFRILRGKGVCGINTQVTSAVLE</sequence>
<dbReference type="SMART" id="SM00645">
    <property type="entry name" value="Pept_C1"/>
    <property type="match status" value="1"/>
</dbReference>
<dbReference type="PROSITE" id="PS00639">
    <property type="entry name" value="THIOL_PROTEASE_HIS"/>
    <property type="match status" value="1"/>
</dbReference>
<dbReference type="GO" id="GO:0008234">
    <property type="term" value="F:cysteine-type peptidase activity"/>
    <property type="evidence" value="ECO:0007669"/>
    <property type="project" value="UniProtKB-KW"/>
</dbReference>
<evidence type="ECO:0000256" key="2">
    <source>
        <dbReference type="ARBA" id="ARBA00022670"/>
    </source>
</evidence>
<evidence type="ECO:0000259" key="9">
    <source>
        <dbReference type="SMART" id="SM00848"/>
    </source>
</evidence>
<dbReference type="Proteomes" id="UP000682733">
    <property type="component" value="Unassembled WGS sequence"/>
</dbReference>
<dbReference type="PROSITE" id="PS00640">
    <property type="entry name" value="THIOL_PROTEASE_ASN"/>
    <property type="match status" value="1"/>
</dbReference>
<feature type="chain" id="PRO_5035870751" evidence="7">
    <location>
        <begin position="21"/>
        <end position="376"/>
    </location>
</feature>
<keyword evidence="6" id="KW-1015">Disulfide bond</keyword>
<evidence type="ECO:0000259" key="8">
    <source>
        <dbReference type="SMART" id="SM00645"/>
    </source>
</evidence>
<dbReference type="PRINTS" id="PR00705">
    <property type="entry name" value="PAPAIN"/>
</dbReference>
<dbReference type="CDD" id="cd02248">
    <property type="entry name" value="Peptidase_C1A"/>
    <property type="match status" value="1"/>
</dbReference>
<evidence type="ECO:0000256" key="1">
    <source>
        <dbReference type="ARBA" id="ARBA00008455"/>
    </source>
</evidence>
<keyword evidence="7" id="KW-0732">Signal</keyword>
<organism evidence="10 11">
    <name type="scientific">Didymodactylos carnosus</name>
    <dbReference type="NCBI Taxonomy" id="1234261"/>
    <lineage>
        <taxon>Eukaryota</taxon>
        <taxon>Metazoa</taxon>
        <taxon>Spiralia</taxon>
        <taxon>Gnathifera</taxon>
        <taxon>Rotifera</taxon>
        <taxon>Eurotatoria</taxon>
        <taxon>Bdelloidea</taxon>
        <taxon>Philodinida</taxon>
        <taxon>Philodinidae</taxon>
        <taxon>Didymodactylos</taxon>
    </lineage>
</organism>
<dbReference type="InterPro" id="IPR038765">
    <property type="entry name" value="Papain-like_cys_pep_sf"/>
</dbReference>
<dbReference type="AlphaFoldDB" id="A0A8S2LRB6"/>
<dbReference type="Gene3D" id="1.10.287.2250">
    <property type="match status" value="1"/>
</dbReference>
<dbReference type="InterPro" id="IPR013128">
    <property type="entry name" value="Peptidase_C1A"/>
</dbReference>
<dbReference type="PROSITE" id="PS00139">
    <property type="entry name" value="THIOL_PROTEASE_CYS"/>
    <property type="match status" value="1"/>
</dbReference>
<feature type="domain" description="Cathepsin propeptide inhibitor" evidence="9">
    <location>
        <begin position="37"/>
        <end position="94"/>
    </location>
</feature>
<dbReference type="InterPro" id="IPR025661">
    <property type="entry name" value="Pept_asp_AS"/>
</dbReference>
<keyword evidence="5" id="KW-0865">Zymogen</keyword>
<dbReference type="Pfam" id="PF08246">
    <property type="entry name" value="Inhibitor_I29"/>
    <property type="match status" value="1"/>
</dbReference>
<dbReference type="Pfam" id="PF00112">
    <property type="entry name" value="Peptidase_C1"/>
    <property type="match status" value="1"/>
</dbReference>
<accession>A0A8S2LRB6</accession>
<feature type="signal peptide" evidence="7">
    <location>
        <begin position="1"/>
        <end position="20"/>
    </location>
</feature>
<evidence type="ECO:0000256" key="6">
    <source>
        <dbReference type="ARBA" id="ARBA00023157"/>
    </source>
</evidence>
<comment type="similarity">
    <text evidence="1">Belongs to the peptidase C1 family.</text>
</comment>
<reference evidence="10" key="1">
    <citation type="submission" date="2021-02" db="EMBL/GenBank/DDBJ databases">
        <authorList>
            <person name="Nowell W R."/>
        </authorList>
    </citation>
    <scope>NUCLEOTIDE SEQUENCE</scope>
</reference>
<feature type="domain" description="Peptidase C1A papain C-terminal" evidence="8">
    <location>
        <begin position="124"/>
        <end position="374"/>
    </location>
</feature>
<dbReference type="PROSITE" id="PS51257">
    <property type="entry name" value="PROKAR_LIPOPROTEIN"/>
    <property type="match status" value="1"/>
</dbReference>
<keyword evidence="4" id="KW-0788">Thiol protease</keyword>
<dbReference type="InterPro" id="IPR039417">
    <property type="entry name" value="Peptidase_C1A_papain-like"/>
</dbReference>
<dbReference type="InterPro" id="IPR013201">
    <property type="entry name" value="Prot_inhib_I29"/>
</dbReference>
<dbReference type="PANTHER" id="PTHR12411">
    <property type="entry name" value="CYSTEINE PROTEASE FAMILY C1-RELATED"/>
    <property type="match status" value="1"/>
</dbReference>
<dbReference type="InterPro" id="IPR000668">
    <property type="entry name" value="Peptidase_C1A_C"/>
</dbReference>
<keyword evidence="2" id="KW-0645">Protease</keyword>
<gene>
    <name evidence="10" type="ORF">TMI583_LOCUS20752</name>
</gene>
<dbReference type="InterPro" id="IPR025660">
    <property type="entry name" value="Pept_his_AS"/>
</dbReference>
<dbReference type="GO" id="GO:0006508">
    <property type="term" value="P:proteolysis"/>
    <property type="evidence" value="ECO:0007669"/>
    <property type="project" value="UniProtKB-KW"/>
</dbReference>
<name>A0A8S2LRB6_9BILA</name>
<protein>
    <submittedName>
        <fullName evidence="10">Uncharacterized protein</fullName>
    </submittedName>
</protein>
<proteinExistence type="inferred from homology"/>
<dbReference type="SUPFAM" id="SSF54001">
    <property type="entry name" value="Cysteine proteinases"/>
    <property type="match status" value="1"/>
</dbReference>
<keyword evidence="3" id="KW-0378">Hydrolase</keyword>
<comment type="caution">
    <text evidence="10">The sequence shown here is derived from an EMBL/GenBank/DDBJ whole genome shotgun (WGS) entry which is preliminary data.</text>
</comment>
<evidence type="ECO:0000313" key="10">
    <source>
        <dbReference type="EMBL" id="CAF3903067.1"/>
    </source>
</evidence>
<dbReference type="Gene3D" id="3.90.70.10">
    <property type="entry name" value="Cysteine proteinases"/>
    <property type="match status" value="1"/>
</dbReference>
<evidence type="ECO:0000256" key="5">
    <source>
        <dbReference type="ARBA" id="ARBA00023145"/>
    </source>
</evidence>
<evidence type="ECO:0000256" key="3">
    <source>
        <dbReference type="ARBA" id="ARBA00022801"/>
    </source>
</evidence>
<dbReference type="SMART" id="SM00848">
    <property type="entry name" value="Inhibitor_I29"/>
    <property type="match status" value="1"/>
</dbReference>
<dbReference type="EMBL" id="CAJOBA010019262">
    <property type="protein sequence ID" value="CAF3903067.1"/>
    <property type="molecule type" value="Genomic_DNA"/>
</dbReference>
<evidence type="ECO:0000313" key="11">
    <source>
        <dbReference type="Proteomes" id="UP000682733"/>
    </source>
</evidence>
<evidence type="ECO:0000256" key="7">
    <source>
        <dbReference type="SAM" id="SignalP"/>
    </source>
</evidence>
<evidence type="ECO:0000256" key="4">
    <source>
        <dbReference type="ARBA" id="ARBA00022807"/>
    </source>
</evidence>
<dbReference type="InterPro" id="IPR000169">
    <property type="entry name" value="Pept_cys_AS"/>
</dbReference>